<name>K9VS45_9CYAN</name>
<dbReference type="KEGG" id="oni:Osc7112_6134"/>
<gene>
    <name evidence="1" type="ORF">Osc7112_6134</name>
</gene>
<proteinExistence type="predicted"/>
<accession>K9VS45</accession>
<evidence type="ECO:0000313" key="2">
    <source>
        <dbReference type="Proteomes" id="UP000010478"/>
    </source>
</evidence>
<protein>
    <submittedName>
        <fullName evidence="1">Uncharacterized protein</fullName>
    </submittedName>
</protein>
<dbReference type="Proteomes" id="UP000010478">
    <property type="component" value="Chromosome"/>
</dbReference>
<dbReference type="EMBL" id="CP003614">
    <property type="protein sequence ID" value="AFZ10322.1"/>
    <property type="molecule type" value="Genomic_DNA"/>
</dbReference>
<dbReference type="AlphaFoldDB" id="K9VS45"/>
<sequence>MTPLPDRPEYLPLFFTADEGRSTQINPDELDRVRLHRLRLTVDWILRLTVLPELISLVISHLKTRH</sequence>
<reference evidence="1 2" key="1">
    <citation type="submission" date="2012-05" db="EMBL/GenBank/DDBJ databases">
        <title>Finished chromosome of genome of Oscillatoria sp. PCC 7112.</title>
        <authorList>
            <consortium name="US DOE Joint Genome Institute"/>
            <person name="Gugger M."/>
            <person name="Coursin T."/>
            <person name="Rippka R."/>
            <person name="Tandeau De Marsac N."/>
            <person name="Huntemann M."/>
            <person name="Wei C.-L."/>
            <person name="Han J."/>
            <person name="Detter J.C."/>
            <person name="Han C."/>
            <person name="Tapia R."/>
            <person name="Davenport K."/>
            <person name="Daligault H."/>
            <person name="Erkkila T."/>
            <person name="Gu W."/>
            <person name="Munk A.C.C."/>
            <person name="Teshima H."/>
            <person name="Xu Y."/>
            <person name="Chain P."/>
            <person name="Chen A."/>
            <person name="Krypides N."/>
            <person name="Mavromatis K."/>
            <person name="Markowitz V."/>
            <person name="Szeto E."/>
            <person name="Ivanova N."/>
            <person name="Mikhailova N."/>
            <person name="Ovchinnikova G."/>
            <person name="Pagani I."/>
            <person name="Pati A."/>
            <person name="Goodwin L."/>
            <person name="Peters L."/>
            <person name="Pitluck S."/>
            <person name="Woyke T."/>
            <person name="Kerfeld C."/>
        </authorList>
    </citation>
    <scope>NUCLEOTIDE SEQUENCE [LARGE SCALE GENOMIC DNA]</scope>
    <source>
        <strain evidence="1 2">PCC 7112</strain>
    </source>
</reference>
<keyword evidence="2" id="KW-1185">Reference proteome</keyword>
<organism evidence="1 2">
    <name type="scientific">Phormidium nigroviride PCC 7112</name>
    <dbReference type="NCBI Taxonomy" id="179408"/>
    <lineage>
        <taxon>Bacteria</taxon>
        <taxon>Bacillati</taxon>
        <taxon>Cyanobacteriota</taxon>
        <taxon>Cyanophyceae</taxon>
        <taxon>Oscillatoriophycideae</taxon>
        <taxon>Oscillatoriales</taxon>
        <taxon>Oscillatoriaceae</taxon>
        <taxon>Phormidium</taxon>
    </lineage>
</organism>
<evidence type="ECO:0000313" key="1">
    <source>
        <dbReference type="EMBL" id="AFZ10322.1"/>
    </source>
</evidence>
<dbReference type="HOGENOM" id="CLU_2826998_0_0_3"/>
<dbReference type="RefSeq" id="WP_015179519.1">
    <property type="nucleotide sequence ID" value="NZ_CAWLHL010000001.1"/>
</dbReference>